<reference evidence="1 2" key="1">
    <citation type="submission" date="2023-12" db="EMBL/GenBank/DDBJ databases">
        <title>Novel species of the genus Arcicella isolated from rivers.</title>
        <authorList>
            <person name="Lu H."/>
        </authorList>
    </citation>
    <scope>NUCLEOTIDE SEQUENCE [LARGE SCALE GENOMIC DNA]</scope>
    <source>
        <strain evidence="1 2">DC2W</strain>
    </source>
</reference>
<dbReference type="EMBL" id="JAYGIL010000010">
    <property type="protein sequence ID" value="MEA5403241.1"/>
    <property type="molecule type" value="Genomic_DNA"/>
</dbReference>
<evidence type="ECO:0000313" key="2">
    <source>
        <dbReference type="Proteomes" id="UP001303899"/>
    </source>
</evidence>
<sequence length="217" mass="24466">MNFVRIKVGSKVGALAGFVSKPDGSIVGLSAFHVLSGSNRQIDPFDDIVDIRDEEQQKWVEFGITKEGIYSRGNATDRDFGVLDFAFFQLNPSLLERVEKNLNEIPISHFLEMKILTEMENEMVFGYSVINESRIVGQISKVFYTGSHNLFDAEIEIIEGSTEDGDSGILWKDANGRALLMHIRGNSDNNTFKSYGTFINRIIANNKLFEWETKQLA</sequence>
<protein>
    <recommendedName>
        <fullName evidence="3">Trypsin-like peptidase domain-containing protein</fullName>
    </recommendedName>
</protein>
<comment type="caution">
    <text evidence="1">The sequence shown here is derived from an EMBL/GenBank/DDBJ whole genome shotgun (WGS) entry which is preliminary data.</text>
</comment>
<proteinExistence type="predicted"/>
<keyword evidence="2" id="KW-1185">Reference proteome</keyword>
<name>A0ABU5S4C5_9BACT</name>
<accession>A0ABU5S4C5</accession>
<evidence type="ECO:0008006" key="3">
    <source>
        <dbReference type="Google" id="ProtNLM"/>
    </source>
</evidence>
<evidence type="ECO:0000313" key="1">
    <source>
        <dbReference type="EMBL" id="MEA5403241.1"/>
    </source>
</evidence>
<dbReference type="Proteomes" id="UP001303899">
    <property type="component" value="Unassembled WGS sequence"/>
</dbReference>
<gene>
    <name evidence="1" type="ORF">VB776_09970</name>
</gene>
<dbReference type="RefSeq" id="WP_323328554.1">
    <property type="nucleotide sequence ID" value="NZ_JAYGIL010000010.1"/>
</dbReference>
<organism evidence="1 2">
    <name type="scientific">Arcicella gelida</name>
    <dbReference type="NCBI Taxonomy" id="2984195"/>
    <lineage>
        <taxon>Bacteria</taxon>
        <taxon>Pseudomonadati</taxon>
        <taxon>Bacteroidota</taxon>
        <taxon>Cytophagia</taxon>
        <taxon>Cytophagales</taxon>
        <taxon>Flectobacillaceae</taxon>
        <taxon>Arcicella</taxon>
    </lineage>
</organism>